<dbReference type="CDD" id="cd14798">
    <property type="entry name" value="RX-CC_like"/>
    <property type="match status" value="1"/>
</dbReference>
<sequence length="1483" mass="168486">MAELILGSVVDSITGQLASLVSREIGLASGVKAELGKLQDTIAAISALLREAEKRQVEAEDVKDWLKRLKDVVYDADDLLDDFSTEALRRQRATGRGKRILYEVLIFFSSSNQLIYASKMAHRVMEIRGRIDAIKSDKLDCNVGENNNLASFVENRPRPETYPFDSEPYVIGRKNAKKEVVQFLLNPDFEENVSILAIVGVGGLGKTTLARLVFNDESIQEYFELKLWVCVSTNFCVEDILRKIKRECTSGKDLTSMNVVGSQKVLGEELQKKKYLLVLDDVWNENRCEWLKLEQFLVNSARGSKILVTTRSRRGATTMTRTFYELNDLPEHESLKLLMRMAMKQEHEWRNQNLETIAKEILKKCVGVPLAIMTIGRLLLFLRNTEEEWLNFKNNDFSRIDQKEGDIMPSLKLSYDFLPSHLKQCFAYCSLFPKDYELDPLELINIWMAQGFIGPLGNKKTVEAVGHDYFMEQLSRSFFQDIEEDNCGNIVRCKMHDLMHDLAQSVAGDICITIDSSHAKSLPKGARHVSITFDLDEIKGFERDQRIRSLFLMVEKRILIALLEVSCFRNLRALRIRAVNIKAISKSIGKLKHLRSLDLSENYKLTSLPNSISRLCNLEILNLSGCFWLEGLPRGITKLVNLRQLDLIDCHALTHMPRGIGKLTSLQMLNVFVVGKKSNKNAARLNELSRLAGILLRNKQLRIEGLENVESISNEEDASFSVEKFAIQELGLHWGWAPHGVRANEEEIELRGLNKFKGWERRSRRDNRVGHEEDILEEEEEDHSSLLMLCGFADNVKIRISDCPEFSYMQGEQLHMSVTTIKLLEQLLRNAADHSDPHTGHHPTNFPTLAVPNPSTSKMTLISKSSIPVFSLTSLAIDSMNDADHLLMELFQSVPSLKSLAIGNLSRLKALSGRAILRYLPALEKLEIYNCEELDLSIEDDDEDDGCGGGEGMHQLQGGHKLRQIMIRGVRKTRSLPGWFQYLTNLQELTIIHCVDLKSLPRRLFLQLLTTLESLSLCDNPELDLSTTWEAGDQEDMSNLQFGKLRELTFLGQQMETLPWWIQHLTNLEHLEIYNCSNLKALPAWFPQLTSLQHLEVNDCGEELTRSLLSCLEGKAVLTFSVLFWRQVLVDGRASSRAAILNRPSALNALTTSMVLCFSFHSNNYSVFVTCAKLVHGMIMGVFLRVTRLKRLYESWEESPDIGFVLMKGSDRAFCSGGDAVALYHLLNEGNIEECKKFFETLYKYVYLQGIYLKPHVAIMDGIAMGSGAGIAIPGMFRLVTDKTVIRLNSWKDCRFLSHPEAQLGFHPDAWASFRIDAIHKCFCHGTVEEIIHALESEAAESYDEYKTTLKKLREASPLSLKVTLRSIREGRYATPDQCLAREYRISLGTVSQQVSKDFSEVCDNIPIYTYDLKIHVYDLILWKMLANLKGVRARLMDKDFAPKWDPPSLGKVAGEMVDFYFCTLEESESELELPPALREPSI</sequence>
<evidence type="ECO:0000313" key="13">
    <source>
        <dbReference type="Proteomes" id="UP000197138"/>
    </source>
</evidence>
<dbReference type="Pfam" id="PF23598">
    <property type="entry name" value="LRR_14"/>
    <property type="match status" value="1"/>
</dbReference>
<evidence type="ECO:0000256" key="2">
    <source>
        <dbReference type="ARBA" id="ARBA00022737"/>
    </source>
</evidence>
<dbReference type="SUPFAM" id="SSF52540">
    <property type="entry name" value="P-loop containing nucleoside triphosphate hydrolases"/>
    <property type="match status" value="1"/>
</dbReference>
<dbReference type="Gene3D" id="3.80.10.10">
    <property type="entry name" value="Ribonuclease Inhibitor"/>
    <property type="match status" value="2"/>
</dbReference>
<name>A0A218XNF9_PUNGR</name>
<dbReference type="PANTHER" id="PTHR36766">
    <property type="entry name" value="PLANT BROAD-SPECTRUM MILDEW RESISTANCE PROTEIN RPW8"/>
    <property type="match status" value="1"/>
</dbReference>
<dbReference type="Proteomes" id="UP000197138">
    <property type="component" value="Unassembled WGS sequence"/>
</dbReference>
<keyword evidence="4" id="KW-0611">Plant defense</keyword>
<proteinExistence type="predicted"/>
<dbReference type="InterPro" id="IPR041118">
    <property type="entry name" value="Rx_N"/>
</dbReference>
<comment type="caution">
    <text evidence="12">The sequence shown here is derived from an EMBL/GenBank/DDBJ whole genome shotgun (WGS) entry which is preliminary data.</text>
</comment>
<dbReference type="InterPro" id="IPR029045">
    <property type="entry name" value="ClpP/crotonase-like_dom_sf"/>
</dbReference>
<reference evidence="13" key="1">
    <citation type="journal article" date="2017" name="Plant J.">
        <title>The pomegranate (Punica granatum L.) genome and the genomics of punicalagin biosynthesis.</title>
        <authorList>
            <person name="Qin G."/>
            <person name="Xu C."/>
            <person name="Ming R."/>
            <person name="Tang H."/>
            <person name="Guyot R."/>
            <person name="Kramer E.M."/>
            <person name="Hu Y."/>
            <person name="Yi X."/>
            <person name="Qi Y."/>
            <person name="Xu X."/>
            <person name="Gao Z."/>
            <person name="Pan H."/>
            <person name="Jian J."/>
            <person name="Tian Y."/>
            <person name="Yue Z."/>
            <person name="Xu Y."/>
        </authorList>
    </citation>
    <scope>NUCLEOTIDE SEQUENCE [LARGE SCALE GENOMIC DNA]</scope>
    <source>
        <strain evidence="13">cv. Dabenzi</strain>
    </source>
</reference>
<evidence type="ECO:0008006" key="14">
    <source>
        <dbReference type="Google" id="ProtNLM"/>
    </source>
</evidence>
<dbReference type="Pfam" id="PF18052">
    <property type="entry name" value="Rx_N"/>
    <property type="match status" value="1"/>
</dbReference>
<feature type="domain" description="Disease resistance protein winged helix" evidence="9">
    <location>
        <begin position="431"/>
        <end position="503"/>
    </location>
</feature>
<evidence type="ECO:0000256" key="4">
    <source>
        <dbReference type="ARBA" id="ARBA00022821"/>
    </source>
</evidence>
<dbReference type="FunFam" id="1.10.10.10:FF:000322">
    <property type="entry name" value="Probable disease resistance protein At1g63360"/>
    <property type="match status" value="1"/>
</dbReference>
<protein>
    <recommendedName>
        <fullName evidence="14">Disease resistance protein RGA3</fullName>
    </recommendedName>
</protein>
<dbReference type="InterPro" id="IPR036388">
    <property type="entry name" value="WH-like_DNA-bd_sf"/>
</dbReference>
<feature type="domain" description="NB-ARC" evidence="6">
    <location>
        <begin position="175"/>
        <end position="346"/>
    </location>
</feature>
<evidence type="ECO:0000259" key="7">
    <source>
        <dbReference type="Pfam" id="PF16113"/>
    </source>
</evidence>
<dbReference type="Gene3D" id="1.10.10.10">
    <property type="entry name" value="Winged helix-like DNA-binding domain superfamily/Winged helix DNA-binding domain"/>
    <property type="match status" value="1"/>
</dbReference>
<evidence type="ECO:0000259" key="6">
    <source>
        <dbReference type="Pfam" id="PF00931"/>
    </source>
</evidence>
<dbReference type="PROSITE" id="PS51450">
    <property type="entry name" value="LRR"/>
    <property type="match status" value="1"/>
</dbReference>
<keyword evidence="2" id="KW-0677">Repeat</keyword>
<keyword evidence="3" id="KW-0547">Nucleotide-binding</keyword>
<dbReference type="InterPro" id="IPR055414">
    <property type="entry name" value="LRR_R13L4/SHOC2-like"/>
</dbReference>
<dbReference type="FunFam" id="3.40.50.300:FF:001091">
    <property type="entry name" value="Probable disease resistance protein At1g61300"/>
    <property type="match status" value="1"/>
</dbReference>
<dbReference type="Pfam" id="PF25019">
    <property type="entry name" value="LRR_R13L1-DRL21"/>
    <property type="match status" value="1"/>
</dbReference>
<dbReference type="PANTHER" id="PTHR36766:SF38">
    <property type="entry name" value="DISEASE RESISTANCE PROTEIN RGA3"/>
    <property type="match status" value="1"/>
</dbReference>
<evidence type="ECO:0000256" key="3">
    <source>
        <dbReference type="ARBA" id="ARBA00022741"/>
    </source>
</evidence>
<dbReference type="EMBL" id="MTKT01001080">
    <property type="protein sequence ID" value="OWM86795.1"/>
    <property type="molecule type" value="Genomic_DNA"/>
</dbReference>
<dbReference type="InterPro" id="IPR038005">
    <property type="entry name" value="RX-like_CC"/>
</dbReference>
<dbReference type="InterPro" id="IPR002182">
    <property type="entry name" value="NB-ARC"/>
</dbReference>
<evidence type="ECO:0000313" key="12">
    <source>
        <dbReference type="EMBL" id="OWM86795.1"/>
    </source>
</evidence>
<dbReference type="Gene3D" id="3.90.226.10">
    <property type="entry name" value="2-enoyl-CoA Hydratase, Chain A, domain 1"/>
    <property type="match status" value="2"/>
</dbReference>
<dbReference type="GO" id="GO:0043531">
    <property type="term" value="F:ADP binding"/>
    <property type="evidence" value="ECO:0007669"/>
    <property type="project" value="InterPro"/>
</dbReference>
<dbReference type="CDD" id="cd06558">
    <property type="entry name" value="crotonase-like"/>
    <property type="match status" value="1"/>
</dbReference>
<dbReference type="InterPro" id="IPR032675">
    <property type="entry name" value="LRR_dom_sf"/>
</dbReference>
<dbReference type="InterPro" id="IPR027417">
    <property type="entry name" value="P-loop_NTPase"/>
</dbReference>
<evidence type="ECO:0000259" key="11">
    <source>
        <dbReference type="Pfam" id="PF25019"/>
    </source>
</evidence>
<evidence type="ECO:0000259" key="10">
    <source>
        <dbReference type="Pfam" id="PF23598"/>
    </source>
</evidence>
<dbReference type="PRINTS" id="PR00364">
    <property type="entry name" value="DISEASERSIST"/>
</dbReference>
<evidence type="ECO:0000256" key="1">
    <source>
        <dbReference type="ARBA" id="ARBA00022614"/>
    </source>
</evidence>
<evidence type="ECO:0000259" key="9">
    <source>
        <dbReference type="Pfam" id="PF23559"/>
    </source>
</evidence>
<dbReference type="InterPro" id="IPR058922">
    <property type="entry name" value="WHD_DRP"/>
</dbReference>
<feature type="domain" description="Enoyl-CoA hydratase/isomerase" evidence="7">
    <location>
        <begin position="1316"/>
        <end position="1402"/>
    </location>
</feature>
<gene>
    <name evidence="12" type="ORF">CDL15_Pgr015831</name>
</gene>
<evidence type="ECO:0000256" key="5">
    <source>
        <dbReference type="ARBA" id="ARBA00022840"/>
    </source>
</evidence>
<dbReference type="Pfam" id="PF00931">
    <property type="entry name" value="NB-ARC"/>
    <property type="match status" value="1"/>
</dbReference>
<dbReference type="InterPro" id="IPR001611">
    <property type="entry name" value="Leu-rich_rpt"/>
</dbReference>
<organism evidence="12 13">
    <name type="scientific">Punica granatum</name>
    <name type="common">Pomegranate</name>
    <dbReference type="NCBI Taxonomy" id="22663"/>
    <lineage>
        <taxon>Eukaryota</taxon>
        <taxon>Viridiplantae</taxon>
        <taxon>Streptophyta</taxon>
        <taxon>Embryophyta</taxon>
        <taxon>Tracheophyta</taxon>
        <taxon>Spermatophyta</taxon>
        <taxon>Magnoliopsida</taxon>
        <taxon>eudicotyledons</taxon>
        <taxon>Gunneridae</taxon>
        <taxon>Pentapetalae</taxon>
        <taxon>rosids</taxon>
        <taxon>malvids</taxon>
        <taxon>Myrtales</taxon>
        <taxon>Lythraceae</taxon>
        <taxon>Punica</taxon>
    </lineage>
</organism>
<feature type="domain" description="R13L1/DRL21-like LRR repeat region" evidence="11">
    <location>
        <begin position="1044"/>
        <end position="1100"/>
    </location>
</feature>
<evidence type="ECO:0000259" key="8">
    <source>
        <dbReference type="Pfam" id="PF18052"/>
    </source>
</evidence>
<dbReference type="GO" id="GO:0006952">
    <property type="term" value="P:defense response"/>
    <property type="evidence" value="ECO:0007669"/>
    <property type="project" value="UniProtKB-KW"/>
</dbReference>
<dbReference type="InterPro" id="IPR056789">
    <property type="entry name" value="LRR_R13L1-DRL21"/>
</dbReference>
<dbReference type="GO" id="GO:0051707">
    <property type="term" value="P:response to other organism"/>
    <property type="evidence" value="ECO:0007669"/>
    <property type="project" value="UniProtKB-ARBA"/>
</dbReference>
<dbReference type="Pfam" id="PF23559">
    <property type="entry name" value="WHD_DRP"/>
    <property type="match status" value="1"/>
</dbReference>
<keyword evidence="1" id="KW-0433">Leucine-rich repeat</keyword>
<keyword evidence="5" id="KW-0067">ATP-binding</keyword>
<dbReference type="InterPro" id="IPR045004">
    <property type="entry name" value="ECH_dom"/>
</dbReference>
<feature type="domain" description="Disease resistance N-terminal" evidence="8">
    <location>
        <begin position="9"/>
        <end position="97"/>
    </location>
</feature>
<feature type="domain" description="Enoyl-CoA hydratase/isomerase" evidence="7">
    <location>
        <begin position="1186"/>
        <end position="1314"/>
    </location>
</feature>
<dbReference type="SUPFAM" id="SSF52096">
    <property type="entry name" value="ClpP/crotonase"/>
    <property type="match status" value="1"/>
</dbReference>
<dbReference type="GO" id="GO:0005524">
    <property type="term" value="F:ATP binding"/>
    <property type="evidence" value="ECO:0007669"/>
    <property type="project" value="UniProtKB-KW"/>
</dbReference>
<dbReference type="InterPro" id="IPR042197">
    <property type="entry name" value="Apaf_helical"/>
</dbReference>
<accession>A0A218XNF9</accession>
<dbReference type="Pfam" id="PF16113">
    <property type="entry name" value="ECH_2"/>
    <property type="match status" value="2"/>
</dbReference>
<dbReference type="SUPFAM" id="SSF52058">
    <property type="entry name" value="L domain-like"/>
    <property type="match status" value="1"/>
</dbReference>
<dbReference type="Gene3D" id="3.40.50.300">
    <property type="entry name" value="P-loop containing nucleotide triphosphate hydrolases"/>
    <property type="match status" value="1"/>
</dbReference>
<feature type="domain" description="Disease resistance R13L4/SHOC-2-like LRR" evidence="10">
    <location>
        <begin position="547"/>
        <end position="694"/>
    </location>
</feature>
<dbReference type="Gene3D" id="1.20.5.4130">
    <property type="match status" value="1"/>
</dbReference>
<dbReference type="Gene3D" id="1.10.8.430">
    <property type="entry name" value="Helical domain of apoptotic protease-activating factors"/>
    <property type="match status" value="1"/>
</dbReference>